<dbReference type="PANTHER" id="PTHR33794:SF1">
    <property type="entry name" value="BACILLOLYSIN"/>
    <property type="match status" value="1"/>
</dbReference>
<feature type="chain" id="PRO_5016337980" evidence="10">
    <location>
        <begin position="24"/>
        <end position="736"/>
    </location>
</feature>
<dbReference type="GO" id="GO:0046872">
    <property type="term" value="F:metal ion binding"/>
    <property type="evidence" value="ECO:0007669"/>
    <property type="project" value="UniProtKB-KW"/>
</dbReference>
<dbReference type="AlphaFoldDB" id="A0A330LPB1"/>
<dbReference type="PRINTS" id="PR00730">
    <property type="entry name" value="THERMOLYSIN"/>
</dbReference>
<feature type="active site" description="Proton donor" evidence="9">
    <location>
        <position position="439"/>
    </location>
</feature>
<organism evidence="14 15">
    <name type="scientific">Moritella yayanosii</name>
    <dbReference type="NCBI Taxonomy" id="69539"/>
    <lineage>
        <taxon>Bacteria</taxon>
        <taxon>Pseudomonadati</taxon>
        <taxon>Pseudomonadota</taxon>
        <taxon>Gammaproteobacteria</taxon>
        <taxon>Alteromonadales</taxon>
        <taxon>Moritellaceae</taxon>
        <taxon>Moritella</taxon>
    </lineage>
</organism>
<keyword evidence="8" id="KW-0865">Zymogen</keyword>
<dbReference type="Gene3D" id="3.10.450.490">
    <property type="match status" value="1"/>
</dbReference>
<dbReference type="EMBL" id="LS483250">
    <property type="protein sequence ID" value="SQD78837.1"/>
    <property type="molecule type" value="Genomic_DNA"/>
</dbReference>
<name>A0A330LPB1_9GAMM</name>
<protein>
    <submittedName>
        <fullName evidence="14">Neutral protease</fullName>
        <ecNumber evidence="14">3.4.24.25</ecNumber>
    </submittedName>
</protein>
<evidence type="ECO:0000256" key="6">
    <source>
        <dbReference type="ARBA" id="ARBA00022833"/>
    </source>
</evidence>
<evidence type="ECO:0000256" key="8">
    <source>
        <dbReference type="ARBA" id="ARBA00023145"/>
    </source>
</evidence>
<evidence type="ECO:0000256" key="10">
    <source>
        <dbReference type="SAM" id="SignalP"/>
    </source>
</evidence>
<dbReference type="KEGG" id="mya:MORIYA_2361"/>
<evidence type="ECO:0000259" key="11">
    <source>
        <dbReference type="Pfam" id="PF01447"/>
    </source>
</evidence>
<evidence type="ECO:0000256" key="1">
    <source>
        <dbReference type="ARBA" id="ARBA00009388"/>
    </source>
</evidence>
<dbReference type="Pfam" id="PF07504">
    <property type="entry name" value="FTP"/>
    <property type="match status" value="1"/>
</dbReference>
<evidence type="ECO:0000259" key="13">
    <source>
        <dbReference type="Pfam" id="PF07504"/>
    </source>
</evidence>
<dbReference type="InterPro" id="IPR013856">
    <property type="entry name" value="Peptidase_M4_domain"/>
</dbReference>
<feature type="domain" description="Peptidase M4" evidence="11">
    <location>
        <begin position="220"/>
        <end position="363"/>
    </location>
</feature>
<gene>
    <name evidence="14" type="primary">nprV</name>
    <name evidence="14" type="ORF">MORIYA_2361</name>
</gene>
<dbReference type="Pfam" id="PF01447">
    <property type="entry name" value="Peptidase_M4"/>
    <property type="match status" value="1"/>
</dbReference>
<dbReference type="InterPro" id="IPR027268">
    <property type="entry name" value="Peptidase_M4/M1_CTD_sf"/>
</dbReference>
<evidence type="ECO:0000256" key="7">
    <source>
        <dbReference type="ARBA" id="ARBA00023049"/>
    </source>
</evidence>
<keyword evidence="7" id="KW-0482">Metalloprotease</keyword>
<dbReference type="InterPro" id="IPR023612">
    <property type="entry name" value="Peptidase_M4"/>
</dbReference>
<dbReference type="Gene3D" id="2.60.120.380">
    <property type="match status" value="1"/>
</dbReference>
<proteinExistence type="inferred from homology"/>
<dbReference type="CDD" id="cd09597">
    <property type="entry name" value="M4_TLP"/>
    <property type="match status" value="1"/>
</dbReference>
<keyword evidence="4 10" id="KW-0732">Signal</keyword>
<dbReference type="Pfam" id="PF02868">
    <property type="entry name" value="Peptidase_M4_C"/>
    <property type="match status" value="1"/>
</dbReference>
<evidence type="ECO:0000256" key="4">
    <source>
        <dbReference type="ARBA" id="ARBA00022729"/>
    </source>
</evidence>
<evidence type="ECO:0000259" key="12">
    <source>
        <dbReference type="Pfam" id="PF02868"/>
    </source>
</evidence>
<keyword evidence="5 14" id="KW-0378">Hydrolase</keyword>
<reference evidence="15" key="1">
    <citation type="submission" date="2018-05" db="EMBL/GenBank/DDBJ databases">
        <authorList>
            <person name="Cea G.-C."/>
            <person name="William W."/>
        </authorList>
    </citation>
    <scope>NUCLEOTIDE SEQUENCE [LARGE SCALE GENOMIC DNA]</scope>
    <source>
        <strain evidence="15">DB21MT 5</strain>
    </source>
</reference>
<dbReference type="GO" id="GO:0004222">
    <property type="term" value="F:metalloendopeptidase activity"/>
    <property type="evidence" value="ECO:0007669"/>
    <property type="project" value="InterPro"/>
</dbReference>
<evidence type="ECO:0000313" key="15">
    <source>
        <dbReference type="Proteomes" id="UP000250163"/>
    </source>
</evidence>
<evidence type="ECO:0000256" key="2">
    <source>
        <dbReference type="ARBA" id="ARBA00022670"/>
    </source>
</evidence>
<dbReference type="Proteomes" id="UP000250163">
    <property type="component" value="Chromosome MORIYA"/>
</dbReference>
<keyword evidence="3" id="KW-0479">Metal-binding</keyword>
<comment type="similarity">
    <text evidence="1">Belongs to the peptidase M4 family.</text>
</comment>
<accession>A0A330LPB1</accession>
<keyword evidence="15" id="KW-1185">Reference proteome</keyword>
<evidence type="ECO:0000256" key="9">
    <source>
        <dbReference type="PIRSR" id="PIRSR623612-1"/>
    </source>
</evidence>
<dbReference type="Gene3D" id="1.10.390.10">
    <property type="entry name" value="Neutral Protease Domain 2"/>
    <property type="match status" value="1"/>
</dbReference>
<dbReference type="InterPro" id="IPR001570">
    <property type="entry name" value="Peptidase_M4_C_domain"/>
</dbReference>
<dbReference type="GO" id="GO:0006508">
    <property type="term" value="P:proteolysis"/>
    <property type="evidence" value="ECO:0007669"/>
    <property type="project" value="UniProtKB-KW"/>
</dbReference>
<evidence type="ECO:0000256" key="5">
    <source>
        <dbReference type="ARBA" id="ARBA00022801"/>
    </source>
</evidence>
<dbReference type="RefSeq" id="WP_232011609.1">
    <property type="nucleotide sequence ID" value="NZ_LS483250.1"/>
</dbReference>
<feature type="signal peptide" evidence="10">
    <location>
        <begin position="1"/>
        <end position="23"/>
    </location>
</feature>
<keyword evidence="2 14" id="KW-0645">Protease</keyword>
<dbReference type="InterPro" id="IPR011096">
    <property type="entry name" value="FTP_domain"/>
</dbReference>
<dbReference type="InterPro" id="IPR050728">
    <property type="entry name" value="Zinc_Metalloprotease_M4"/>
</dbReference>
<dbReference type="SUPFAM" id="SSF55486">
    <property type="entry name" value="Metalloproteases ('zincins'), catalytic domain"/>
    <property type="match status" value="1"/>
</dbReference>
<evidence type="ECO:0000313" key="14">
    <source>
        <dbReference type="EMBL" id="SQD78837.1"/>
    </source>
</evidence>
<dbReference type="Gene3D" id="3.10.170.10">
    <property type="match status" value="1"/>
</dbReference>
<keyword evidence="6" id="KW-0862">Zinc</keyword>
<sequence length="736" mass="79815">MNLHLLFSFVVIVFSLSSGSALAANSKSLTRSLNKSPQVLQKINDSATLHEALNLSLQETLIKSKQRVDARGFSHTRYRQAYRGIPIWGEEIIINRDQSGRAIYVNGRLIQNLAASLLDIMPHISANSALNTMQARVKNRPSNNSPLIFRNESSELVIFLAAGKPKLSYAVSFFADSRDGGQPTRPTFLVDAHDGSVLFEYEGLTHVQTATGPGGNAKTGLYSFGDEFEMLDVDVDMAASRCTMNTPNVKTVDLNHSESGSTAFSFTCNENSVYINEHKFINGAFSPLNDAHYFGGVVFAMYNEWLNESPLTIPLILRVHYSTNYENAFWNGSSMTFGDGFTTFYPLVSLDVMAHEVSHGFTEQHSGLIYSGQSGGINESFSDIAGEAAEFYMKGSADFTVGADIIKAENGALRYMQYPTLDGSSIGHAADYYNGMNVHYSSGVYNRAFYLLVHTEGWDVKKAFILFATANRNHWTASDSFDIAYEGLLDAASALGYEQADITAAFQQVGIPKPPPSPVCNSSNTSTSPLVNGSSTDNISGVAGEWHCWVLEVGAEATDLEVVLRNTAKGKKTNSGDADLYINFGSSPLVDPSIPDGIFDCGSYTPNSDEKCLMTGSNIPTIDSSLYIAVYAYNSFPSVKLTATYSPDTNGPTPPLPTGDITLTATEKGGRNKKFVSLNWAGATTSMVEITRNGMPLPITENDGAYKDNFGRSGDSYLLCNVGETNPTCSDLISVN</sequence>
<evidence type="ECO:0000256" key="3">
    <source>
        <dbReference type="ARBA" id="ARBA00022723"/>
    </source>
</evidence>
<feature type="domain" description="Peptidase M4 C-terminal" evidence="12">
    <location>
        <begin position="366"/>
        <end position="511"/>
    </location>
</feature>
<dbReference type="EC" id="3.4.24.25" evidence="14"/>
<dbReference type="Gene3D" id="3.10.450.40">
    <property type="match status" value="1"/>
</dbReference>
<dbReference type="PANTHER" id="PTHR33794">
    <property type="entry name" value="BACILLOLYSIN"/>
    <property type="match status" value="1"/>
</dbReference>
<feature type="active site" evidence="9">
    <location>
        <position position="356"/>
    </location>
</feature>
<feature type="domain" description="FTP" evidence="13">
    <location>
        <begin position="60"/>
        <end position="108"/>
    </location>
</feature>